<protein>
    <submittedName>
        <fullName evidence="1">Uncharacterized protein</fullName>
    </submittedName>
</protein>
<dbReference type="AlphaFoldDB" id="A0AA41Z4Q3"/>
<accession>A0AA41Z4Q3</accession>
<evidence type="ECO:0000313" key="2">
    <source>
        <dbReference type="Proteomes" id="UP001165667"/>
    </source>
</evidence>
<dbReference type="EMBL" id="JAMOIM010000084">
    <property type="protein sequence ID" value="MCW6513027.1"/>
    <property type="molecule type" value="Genomic_DNA"/>
</dbReference>
<organism evidence="1 2">
    <name type="scientific">Lichenifustis flavocetrariae</name>
    <dbReference type="NCBI Taxonomy" id="2949735"/>
    <lineage>
        <taxon>Bacteria</taxon>
        <taxon>Pseudomonadati</taxon>
        <taxon>Pseudomonadota</taxon>
        <taxon>Alphaproteobacteria</taxon>
        <taxon>Hyphomicrobiales</taxon>
        <taxon>Lichenihabitantaceae</taxon>
        <taxon>Lichenifustis</taxon>
    </lineage>
</organism>
<comment type="caution">
    <text evidence="1">The sequence shown here is derived from an EMBL/GenBank/DDBJ whole genome shotgun (WGS) entry which is preliminary data.</text>
</comment>
<gene>
    <name evidence="1" type="ORF">M8523_34785</name>
</gene>
<keyword evidence="2" id="KW-1185">Reference proteome</keyword>
<evidence type="ECO:0000313" key="1">
    <source>
        <dbReference type="EMBL" id="MCW6513027.1"/>
    </source>
</evidence>
<name>A0AA41Z4Q3_9HYPH</name>
<proteinExistence type="predicted"/>
<dbReference type="RefSeq" id="WP_282589401.1">
    <property type="nucleotide sequence ID" value="NZ_JAMOIM010000084.1"/>
</dbReference>
<sequence>MKFGIFDNHGTKYAETAEREHADIIKAAFDTAYQDLGFRFLVKEL</sequence>
<reference evidence="1" key="1">
    <citation type="submission" date="2022-05" db="EMBL/GenBank/DDBJ databases">
        <authorList>
            <person name="Pankratov T."/>
        </authorList>
    </citation>
    <scope>NUCLEOTIDE SEQUENCE</scope>
    <source>
        <strain evidence="1">BP6-180914</strain>
    </source>
</reference>
<dbReference type="Proteomes" id="UP001165667">
    <property type="component" value="Unassembled WGS sequence"/>
</dbReference>